<accession>A0ABX5SM88</accession>
<gene>
    <name evidence="2" type="ORF">EW139_05775</name>
</gene>
<name>A0ABX5SM88_9LACO</name>
<dbReference type="Gene3D" id="3.40.50.880">
    <property type="match status" value="1"/>
</dbReference>
<dbReference type="SUPFAM" id="SSF52317">
    <property type="entry name" value="Class I glutamine amidotransferase-like"/>
    <property type="match status" value="1"/>
</dbReference>
<evidence type="ECO:0000313" key="2">
    <source>
        <dbReference type="EMBL" id="QBR47653.1"/>
    </source>
</evidence>
<sequence length="128" mass="14402">MWSLLWEQVQIEGEKMKQVVFVMLDEYADWEGAYLSSMLNQSDGWEVKTASVRKKVVPIGGFHTVTDLTLDQISSDIDLLILIGGNSWNIENTELKQLIGQRLDNNQSVGAICGADRLSSKEWAIKQS</sequence>
<protein>
    <recommendedName>
        <fullName evidence="1">DJ-1/PfpI domain-containing protein</fullName>
    </recommendedName>
</protein>
<feature type="domain" description="DJ-1/PfpI" evidence="1">
    <location>
        <begin position="17"/>
        <end position="118"/>
    </location>
</feature>
<dbReference type="Proteomes" id="UP000295756">
    <property type="component" value="Chromosome"/>
</dbReference>
<keyword evidence="3" id="KW-1185">Reference proteome</keyword>
<proteinExistence type="predicted"/>
<reference evidence="2 3" key="1">
    <citation type="submission" date="2019-03" db="EMBL/GenBank/DDBJ databases">
        <title>Complete Genome Sequence of Leuconostoc kimchii strain NKJ218 Isolated from Homemade Kimchi.</title>
        <authorList>
            <person name="Jung J.Y."/>
            <person name="Jin H.M."/>
            <person name="Jung J.-W."/>
            <person name="Lee S.-Y."/>
            <person name="Ryu B.-G."/>
            <person name="Han S.-S."/>
            <person name="Kang H.K."/>
            <person name="Choi H.W."/>
            <person name="Chung E.J."/>
            <person name="Choi K.-M."/>
        </authorList>
    </citation>
    <scope>NUCLEOTIDE SEQUENCE [LARGE SCALE GENOMIC DNA]</scope>
    <source>
        <strain evidence="2 3">NKJ218</strain>
    </source>
</reference>
<dbReference type="Pfam" id="PF01965">
    <property type="entry name" value="DJ-1_PfpI"/>
    <property type="match status" value="1"/>
</dbReference>
<dbReference type="InterPro" id="IPR029062">
    <property type="entry name" value="Class_I_gatase-like"/>
</dbReference>
<dbReference type="EMBL" id="CP037939">
    <property type="protein sequence ID" value="QBR47653.1"/>
    <property type="molecule type" value="Genomic_DNA"/>
</dbReference>
<organism evidence="2 3">
    <name type="scientific">Leuconostoc kimchii</name>
    <dbReference type="NCBI Taxonomy" id="136609"/>
    <lineage>
        <taxon>Bacteria</taxon>
        <taxon>Bacillati</taxon>
        <taxon>Bacillota</taxon>
        <taxon>Bacilli</taxon>
        <taxon>Lactobacillales</taxon>
        <taxon>Lactobacillaceae</taxon>
        <taxon>Leuconostoc</taxon>
    </lineage>
</organism>
<dbReference type="InterPro" id="IPR002818">
    <property type="entry name" value="DJ-1/PfpI"/>
</dbReference>
<evidence type="ECO:0000259" key="1">
    <source>
        <dbReference type="Pfam" id="PF01965"/>
    </source>
</evidence>
<evidence type="ECO:0000313" key="3">
    <source>
        <dbReference type="Proteomes" id="UP000295756"/>
    </source>
</evidence>